<evidence type="ECO:0000313" key="2">
    <source>
        <dbReference type="EMBL" id="ALS62500.1"/>
    </source>
</evidence>
<evidence type="ECO:0000313" key="3">
    <source>
        <dbReference type="Proteomes" id="UP000060277"/>
    </source>
</evidence>
<proteinExistence type="predicted"/>
<reference evidence="3" key="1">
    <citation type="submission" date="2015-12" db="EMBL/GenBank/DDBJ databases">
        <title>Complete genome sequence of Pandoraea norimbergensis DSM 11628.</title>
        <authorList>
            <person name="Ee R."/>
            <person name="Lim Y.-L."/>
            <person name="Yong D."/>
            <person name="Yin W.-F."/>
            <person name="Chan K.-G."/>
        </authorList>
    </citation>
    <scope>NUCLEOTIDE SEQUENCE [LARGE SCALE GENOMIC DNA]</scope>
    <source>
        <strain evidence="3">DSM 11628</strain>
    </source>
</reference>
<feature type="region of interest" description="Disordered" evidence="1">
    <location>
        <begin position="51"/>
        <end position="94"/>
    </location>
</feature>
<dbReference type="EMBL" id="CP013480">
    <property type="protein sequence ID" value="ALS62500.1"/>
    <property type="molecule type" value="Genomic_DNA"/>
</dbReference>
<protein>
    <recommendedName>
        <fullName evidence="4">Regulatory protein FmdB Zinc ribbon domain-containing protein</fullName>
    </recommendedName>
</protein>
<feature type="compositionally biased region" description="Low complexity" evidence="1">
    <location>
        <begin position="55"/>
        <end position="87"/>
    </location>
</feature>
<keyword evidence="3" id="KW-1185">Reference proteome</keyword>
<dbReference type="Pfam" id="PF06676">
    <property type="entry name" value="DUF1178"/>
    <property type="match status" value="1"/>
</dbReference>
<organism evidence="2 3">
    <name type="scientific">Pandoraea norimbergensis</name>
    <dbReference type="NCBI Taxonomy" id="93219"/>
    <lineage>
        <taxon>Bacteria</taxon>
        <taxon>Pseudomonadati</taxon>
        <taxon>Pseudomonadota</taxon>
        <taxon>Betaproteobacteria</taxon>
        <taxon>Burkholderiales</taxon>
        <taxon>Burkholderiaceae</taxon>
        <taxon>Pandoraea</taxon>
    </lineage>
</organism>
<dbReference type="PIRSF" id="PIRSF032131">
    <property type="entry name" value="UCP032131"/>
    <property type="match status" value="1"/>
</dbReference>
<evidence type="ECO:0008006" key="4">
    <source>
        <dbReference type="Google" id="ProtNLM"/>
    </source>
</evidence>
<dbReference type="InterPro" id="IPR009562">
    <property type="entry name" value="DUF1178"/>
</dbReference>
<accession>A0ABM5WPJ5</accession>
<dbReference type="Proteomes" id="UP000060277">
    <property type="component" value="Chromosome"/>
</dbReference>
<name>A0ABM5WPJ5_9BURK</name>
<dbReference type="RefSeq" id="WP_058379359.1">
    <property type="nucleotide sequence ID" value="NZ_CP013480.3"/>
</dbReference>
<gene>
    <name evidence="2" type="ORF">AT302_24600</name>
</gene>
<evidence type="ECO:0000256" key="1">
    <source>
        <dbReference type="SAM" id="MobiDB-lite"/>
    </source>
</evidence>
<sequence>MKVFDLRCAHEHTFEGWFGSEDDYLSQQSRGLVTCPVCGDTGIVRVPSAPRLNLSGATGRDTASTASAGGSPGAKGSAAKSGPSSAPSLPPEIAQAQREIQALWMKAVRHVIANTEDVGKNFAEEARKIHYQEAPERNIRGTVSREESEALADEGIDVMALPIPEGAKETLQ</sequence>